<organism evidence="2 3">
    <name type="scientific">Endocarpon pusillum</name>
    <dbReference type="NCBI Taxonomy" id="364733"/>
    <lineage>
        <taxon>Eukaryota</taxon>
        <taxon>Fungi</taxon>
        <taxon>Dikarya</taxon>
        <taxon>Ascomycota</taxon>
        <taxon>Pezizomycotina</taxon>
        <taxon>Eurotiomycetes</taxon>
        <taxon>Chaetothyriomycetidae</taxon>
        <taxon>Verrucariales</taxon>
        <taxon>Verrucariaceae</taxon>
        <taxon>Endocarpon</taxon>
    </lineage>
</organism>
<dbReference type="InterPro" id="IPR002109">
    <property type="entry name" value="Glutaredoxin"/>
</dbReference>
<gene>
    <name evidence="2" type="ORF">GJ744_006200</name>
</gene>
<dbReference type="GO" id="GO:0005634">
    <property type="term" value="C:nucleus"/>
    <property type="evidence" value="ECO:0007669"/>
    <property type="project" value="TreeGrafter"/>
</dbReference>
<dbReference type="OrthoDB" id="418495at2759"/>
<evidence type="ECO:0000313" key="3">
    <source>
        <dbReference type="Proteomes" id="UP000606974"/>
    </source>
</evidence>
<dbReference type="Pfam" id="PF00462">
    <property type="entry name" value="Glutaredoxin"/>
    <property type="match status" value="1"/>
</dbReference>
<sequence>MADAKSKADGLIHDNAVMIFSKTTCPHCAHSKDILTAKQKEYEAKGTPFSLDIYELDQASDGDDIQDYLKVKTRERTVPRIFVAQKTLGGRTKLDKGPPYPDTCQSRKLEKKTEETGILLGRNRKDGRENICLIHFMAIITDT</sequence>
<evidence type="ECO:0000313" key="2">
    <source>
        <dbReference type="EMBL" id="KAF7510588.1"/>
    </source>
</evidence>
<dbReference type="InterPro" id="IPR036249">
    <property type="entry name" value="Thioredoxin-like_sf"/>
</dbReference>
<dbReference type="GO" id="GO:0015038">
    <property type="term" value="F:glutathione disulfide oxidoreductase activity"/>
    <property type="evidence" value="ECO:0007669"/>
    <property type="project" value="TreeGrafter"/>
</dbReference>
<keyword evidence="3" id="KW-1185">Reference proteome</keyword>
<dbReference type="PROSITE" id="PS51354">
    <property type="entry name" value="GLUTAREDOXIN_2"/>
    <property type="match status" value="1"/>
</dbReference>
<dbReference type="PANTHER" id="PTHR45694:SF18">
    <property type="entry name" value="GLUTAREDOXIN-1-RELATED"/>
    <property type="match status" value="1"/>
</dbReference>
<protein>
    <recommendedName>
        <fullName evidence="1">Glutaredoxin domain-containing protein</fullName>
    </recommendedName>
</protein>
<feature type="domain" description="Glutaredoxin" evidence="1">
    <location>
        <begin position="17"/>
        <end position="86"/>
    </location>
</feature>
<dbReference type="GO" id="GO:0034599">
    <property type="term" value="P:cellular response to oxidative stress"/>
    <property type="evidence" value="ECO:0007669"/>
    <property type="project" value="TreeGrafter"/>
</dbReference>
<comment type="caution">
    <text evidence="2">The sequence shown here is derived from an EMBL/GenBank/DDBJ whole genome shotgun (WGS) entry which is preliminary data.</text>
</comment>
<dbReference type="PANTHER" id="PTHR45694">
    <property type="entry name" value="GLUTAREDOXIN 2"/>
    <property type="match status" value="1"/>
</dbReference>
<evidence type="ECO:0000259" key="1">
    <source>
        <dbReference type="Pfam" id="PF00462"/>
    </source>
</evidence>
<accession>A0A8H7AK60</accession>
<dbReference type="EMBL" id="JAACFV010000028">
    <property type="protein sequence ID" value="KAF7510588.1"/>
    <property type="molecule type" value="Genomic_DNA"/>
</dbReference>
<dbReference type="Gene3D" id="3.40.30.10">
    <property type="entry name" value="Glutaredoxin"/>
    <property type="match status" value="1"/>
</dbReference>
<name>A0A8H7AK60_9EURO</name>
<dbReference type="AlphaFoldDB" id="A0A8H7AK60"/>
<dbReference type="SUPFAM" id="SSF52833">
    <property type="entry name" value="Thioredoxin-like"/>
    <property type="match status" value="1"/>
</dbReference>
<reference evidence="2" key="1">
    <citation type="submission" date="2020-02" db="EMBL/GenBank/DDBJ databases">
        <authorList>
            <person name="Palmer J.M."/>
        </authorList>
    </citation>
    <scope>NUCLEOTIDE SEQUENCE</scope>
    <source>
        <strain evidence="2">EPUS1.4</strain>
        <tissue evidence="2">Thallus</tissue>
    </source>
</reference>
<dbReference type="Proteomes" id="UP000606974">
    <property type="component" value="Unassembled WGS sequence"/>
</dbReference>
<dbReference type="GO" id="GO:0005737">
    <property type="term" value="C:cytoplasm"/>
    <property type="evidence" value="ECO:0007669"/>
    <property type="project" value="TreeGrafter"/>
</dbReference>
<proteinExistence type="predicted"/>